<dbReference type="InterPro" id="IPR008792">
    <property type="entry name" value="PQQD"/>
</dbReference>
<dbReference type="RefSeq" id="WP_009088160.1">
    <property type="nucleotide sequence ID" value="NZ_CP007547.1"/>
</dbReference>
<name>A0A077ENG2_9FLAO</name>
<dbReference type="eggNOG" id="ENOG5033BC0">
    <property type="taxonomic scope" value="Bacteria"/>
</dbReference>
<evidence type="ECO:0008006" key="3">
    <source>
        <dbReference type="Google" id="ProtNLM"/>
    </source>
</evidence>
<accession>A0A077ENG2</accession>
<reference evidence="1 2" key="1">
    <citation type="journal article" date="2013" name="Lancet">
        <title>First case of E anophelis outbreak in an intensive-care unit.</title>
        <authorList>
            <person name="Teo J."/>
            <person name="Tan S.Y."/>
            <person name="Tay M."/>
            <person name="Ding Y."/>
            <person name="Kjelleberg S."/>
            <person name="Givskov M."/>
            <person name="Lin R.T."/>
            <person name="Yang L."/>
        </authorList>
    </citation>
    <scope>NUCLEOTIDE SEQUENCE [LARGE SCALE GENOMIC DNA]</scope>
    <source>
        <strain evidence="1 2">NUHP1</strain>
    </source>
</reference>
<proteinExistence type="predicted"/>
<sequence>MKLREDLMLRHLGDEYVIIDPEQDMVDMSKVYTLNETAAFLWKELQGKEFNVETVTEVLLNYYNVEYAVAEKDAQRLVHDFEKQGLLTD</sequence>
<evidence type="ECO:0000313" key="2">
    <source>
        <dbReference type="Proteomes" id="UP000028933"/>
    </source>
</evidence>
<dbReference type="AlphaFoldDB" id="A0A077ENG2"/>
<protein>
    <recommendedName>
        <fullName evidence="3">Coenzyme PQQ synthesis protein D (PqqD)</fullName>
    </recommendedName>
</protein>
<gene>
    <name evidence="1" type="ORF">BD94_3305</name>
</gene>
<dbReference type="Proteomes" id="UP000028933">
    <property type="component" value="Chromosome"/>
</dbReference>
<dbReference type="EMBL" id="CP007547">
    <property type="protein sequence ID" value="AIL47080.1"/>
    <property type="molecule type" value="Genomic_DNA"/>
</dbReference>
<dbReference type="HOGENOM" id="CLU_159325_0_0_10"/>
<dbReference type="InterPro" id="IPR041881">
    <property type="entry name" value="PqqD_sf"/>
</dbReference>
<organism evidence="1 2">
    <name type="scientific">Elizabethkingia anophelis NUHP1</name>
    <dbReference type="NCBI Taxonomy" id="1338011"/>
    <lineage>
        <taxon>Bacteria</taxon>
        <taxon>Pseudomonadati</taxon>
        <taxon>Bacteroidota</taxon>
        <taxon>Flavobacteriia</taxon>
        <taxon>Flavobacteriales</taxon>
        <taxon>Weeksellaceae</taxon>
        <taxon>Elizabethkingia</taxon>
    </lineage>
</organism>
<dbReference type="GeneID" id="56684385"/>
<dbReference type="Gene3D" id="1.10.10.1150">
    <property type="entry name" value="Coenzyme PQQ synthesis protein D (PqqD)"/>
    <property type="match status" value="1"/>
</dbReference>
<dbReference type="KEGG" id="eao:BD94_3305"/>
<dbReference type="Pfam" id="PF05402">
    <property type="entry name" value="PqqD"/>
    <property type="match status" value="1"/>
</dbReference>
<evidence type="ECO:0000313" key="1">
    <source>
        <dbReference type="EMBL" id="AIL47080.1"/>
    </source>
</evidence>
<dbReference type="STRING" id="1338011.BD94_3305"/>